<evidence type="ECO:0000256" key="4">
    <source>
        <dbReference type="ARBA" id="ARBA00022747"/>
    </source>
</evidence>
<dbReference type="InterPro" id="IPR002941">
    <property type="entry name" value="DNA_methylase_N4/N6"/>
</dbReference>
<evidence type="ECO:0000259" key="5">
    <source>
        <dbReference type="Pfam" id="PF01555"/>
    </source>
</evidence>
<dbReference type="InterPro" id="IPR029063">
    <property type="entry name" value="SAM-dependent_MTases_sf"/>
</dbReference>
<proteinExistence type="inferred from homology"/>
<dbReference type="Pfam" id="PF01555">
    <property type="entry name" value="N6_N4_Mtase"/>
    <property type="match status" value="1"/>
</dbReference>
<evidence type="ECO:0000256" key="2">
    <source>
        <dbReference type="ARBA" id="ARBA00022603"/>
    </source>
</evidence>
<dbReference type="RefSeq" id="WP_249308184.1">
    <property type="nucleotide sequence ID" value="NZ_JACRSZ010000007.1"/>
</dbReference>
<dbReference type="InterPro" id="IPR001091">
    <property type="entry name" value="RM_Methyltransferase"/>
</dbReference>
<dbReference type="Proteomes" id="UP000657421">
    <property type="component" value="Unassembled WGS sequence"/>
</dbReference>
<keyword evidence="2" id="KW-0489">Methyltransferase</keyword>
<comment type="similarity">
    <text evidence="1">Belongs to the N(4)/N(6)-methyltransferase family.</text>
</comment>
<dbReference type="PROSITE" id="PS00092">
    <property type="entry name" value="N6_MTASE"/>
    <property type="match status" value="1"/>
</dbReference>
<gene>
    <name evidence="6" type="ORF">H8716_08690</name>
</gene>
<dbReference type="Gene3D" id="3.40.50.150">
    <property type="entry name" value="Vaccinia Virus protein VP39"/>
    <property type="match status" value="1"/>
</dbReference>
<protein>
    <submittedName>
        <fullName evidence="6">Site-specific DNA-methyltransferase</fullName>
    </submittedName>
</protein>
<keyword evidence="3" id="KW-0808">Transferase</keyword>
<accession>A0ABR7N9U4</accession>
<keyword evidence="4" id="KW-0680">Restriction system</keyword>
<name>A0ABR7N9U4_9FIRM</name>
<organism evidence="6 7">
    <name type="scientific">Jingyaoa shaoxingensis</name>
    <dbReference type="NCBI Taxonomy" id="2763671"/>
    <lineage>
        <taxon>Bacteria</taxon>
        <taxon>Bacillati</taxon>
        <taxon>Bacillota</taxon>
        <taxon>Clostridia</taxon>
        <taxon>Lachnospirales</taxon>
        <taxon>Lachnospiraceae</taxon>
        <taxon>Jingyaoa</taxon>
    </lineage>
</organism>
<sequence length="538" mass="61646">MEKKGKLELTWVGKYEEEKLEPRILIEDNQNSYGDPDAENMLIHGDNLLALKALERDYAGKIKCVYIDPPYNTGSAFEYYDDNLEHSIWLEMMRERLVLLHKLLDDEGFLCCHIDDSEGAYLKVLLDEIFGRQNYLTTIYVRVRYPEKTLKQDMAFHKEIEQIHVYRKSNSAQPILDKVSSGFEKFIYKIETENTPSKIVELGGKKVEIFEKGQYKILEEEGSEYGLKEIWASGTILDGNSSGRFFRDYLTGRYEEDGLGVLYKVYGIGDDRYAYRYFTGPNRTGATKGKYYQGVPIENLNQKNMTKELPINGFFDFAANFGNCRHEGGVEFRGGKKPEILLKMLYTHFSKPGDWVIDSFLGSGSSAAVAHKMGRKWIGVELGEHAYSLCKKRIDSVIDGDQTGISKEVGWQGGGGYKFYELAEPLLVKNKVLPIYQINPSYTWNMVCEAICKIEGFTYEPSGEFQGYSSENRFIHVTEEFVNTKYVMSVMKTLGEKQSLLIYCKKNQADMILPENVELKKIPNDLLDKCNFESEVQG</sequence>
<keyword evidence="7" id="KW-1185">Reference proteome</keyword>
<dbReference type="InterPro" id="IPR002052">
    <property type="entry name" value="DNA_methylase_N6_adenine_CS"/>
</dbReference>
<dbReference type="SUPFAM" id="SSF53335">
    <property type="entry name" value="S-adenosyl-L-methionine-dependent methyltransferases"/>
    <property type="match status" value="1"/>
</dbReference>
<comment type="caution">
    <text evidence="6">The sequence shown here is derived from an EMBL/GenBank/DDBJ whole genome shotgun (WGS) entry which is preliminary data.</text>
</comment>
<evidence type="ECO:0000313" key="6">
    <source>
        <dbReference type="EMBL" id="MBC8573158.1"/>
    </source>
</evidence>
<evidence type="ECO:0000256" key="3">
    <source>
        <dbReference type="ARBA" id="ARBA00022679"/>
    </source>
</evidence>
<feature type="domain" description="DNA methylase N-4/N-6" evidence="5">
    <location>
        <begin position="62"/>
        <end position="391"/>
    </location>
</feature>
<dbReference type="EMBL" id="JACRSZ010000007">
    <property type="protein sequence ID" value="MBC8573158.1"/>
    <property type="molecule type" value="Genomic_DNA"/>
</dbReference>
<dbReference type="PRINTS" id="PR00508">
    <property type="entry name" value="S21N4MTFRASE"/>
</dbReference>
<evidence type="ECO:0000313" key="7">
    <source>
        <dbReference type="Proteomes" id="UP000657421"/>
    </source>
</evidence>
<reference evidence="6 7" key="1">
    <citation type="submission" date="2020-08" db="EMBL/GenBank/DDBJ databases">
        <title>Genome public.</title>
        <authorList>
            <person name="Liu C."/>
            <person name="Sun Q."/>
        </authorList>
    </citation>
    <scope>NUCLEOTIDE SEQUENCE [LARGE SCALE GENOMIC DNA]</scope>
    <source>
        <strain evidence="6 7">NSJ-46</strain>
    </source>
</reference>
<evidence type="ECO:0000256" key="1">
    <source>
        <dbReference type="ARBA" id="ARBA00006594"/>
    </source>
</evidence>